<evidence type="ECO:0000256" key="6">
    <source>
        <dbReference type="ARBA" id="ARBA00022989"/>
    </source>
</evidence>
<dbReference type="GO" id="GO:0009103">
    <property type="term" value="P:lipopolysaccharide biosynthetic process"/>
    <property type="evidence" value="ECO:0007669"/>
    <property type="project" value="UniProtKB-ARBA"/>
</dbReference>
<dbReference type="Proteomes" id="UP000282515">
    <property type="component" value="Unassembled WGS sequence"/>
</dbReference>
<feature type="transmembrane region" description="Helical" evidence="8">
    <location>
        <begin position="204"/>
        <end position="225"/>
    </location>
</feature>
<feature type="transmembrane region" description="Helical" evidence="8">
    <location>
        <begin position="180"/>
        <end position="197"/>
    </location>
</feature>
<keyword evidence="5 8" id="KW-0812">Transmembrane</keyword>
<organism evidence="9 10">
    <name type="scientific">Aeromicrobium phragmitis</name>
    <dbReference type="NCBI Taxonomy" id="2478914"/>
    <lineage>
        <taxon>Bacteria</taxon>
        <taxon>Bacillati</taxon>
        <taxon>Actinomycetota</taxon>
        <taxon>Actinomycetes</taxon>
        <taxon>Propionibacteriales</taxon>
        <taxon>Nocardioidaceae</taxon>
        <taxon>Aeromicrobium</taxon>
    </lineage>
</organism>
<reference evidence="9 10" key="1">
    <citation type="submission" date="2018-10" db="EMBL/GenBank/DDBJ databases">
        <title>Aeromicrobium sp. 9W16Y-2 whole genome shotgun sequence.</title>
        <authorList>
            <person name="Li F."/>
        </authorList>
    </citation>
    <scope>NUCLEOTIDE SEQUENCE [LARGE SCALE GENOMIC DNA]</scope>
    <source>
        <strain evidence="9 10">9W16Y-2</strain>
    </source>
</reference>
<feature type="transmembrane region" description="Helical" evidence="8">
    <location>
        <begin position="291"/>
        <end position="310"/>
    </location>
</feature>
<dbReference type="GO" id="GO:0016763">
    <property type="term" value="F:pentosyltransferase activity"/>
    <property type="evidence" value="ECO:0007669"/>
    <property type="project" value="TreeGrafter"/>
</dbReference>
<feature type="transmembrane region" description="Helical" evidence="8">
    <location>
        <begin position="263"/>
        <end position="284"/>
    </location>
</feature>
<evidence type="ECO:0000256" key="3">
    <source>
        <dbReference type="ARBA" id="ARBA00022676"/>
    </source>
</evidence>
<evidence type="ECO:0000256" key="1">
    <source>
        <dbReference type="ARBA" id="ARBA00004651"/>
    </source>
</evidence>
<evidence type="ECO:0000313" key="9">
    <source>
        <dbReference type="EMBL" id="RLV55735.1"/>
    </source>
</evidence>
<comment type="caution">
    <text evidence="9">The sequence shown here is derived from an EMBL/GenBank/DDBJ whole genome shotgun (WGS) entry which is preliminary data.</text>
</comment>
<sequence length="490" mass="51995">MTRSRSLLVALAAVVAVLIRIPRLRYPLSPDEAGFLTVGGGWNSAGPYLYGEHWVDRPPLLITIFRIAELAGGMVPLRIIGLLVTALSVWLASRAARSLAGPAAAVPTAWIAALLLSTPIVSFGRVDGELLATPFVLAGIWASISALSPGLSARASALRAALSGAAAVSAILVKQNFVDVVLFVGVAGLAALVLGRLSWARAGALIGSFLVGALGLGVVMLLWSWNRGTSPLELYEALYPFRIEAAQAINDDSPTVSERRVTLRWAALLGGAIPLTAVALPLLWRRPRPTTWALFAVIAYGGVSVVAGGSAWLHYLIQWCGPVAVAAGVAFAQYGKVGRHIERLVLAAVLAVAIGSYSVDRDEAHPNTRARTGEAIAAVAGPGDRITVFPFGVNISYATGLETPYPYLWLLPALVRDTDLDLFAEMIESEHAPTWIVLSARPSSWPGYGFTGPTDLLDERYAEVAELCGRPTYLLRDADRDIPVDPCGTR</sequence>
<name>A0A3L8PK42_9ACTN</name>
<comment type="subcellular location">
    <subcellularLocation>
        <location evidence="1">Cell membrane</location>
        <topology evidence="1">Multi-pass membrane protein</topology>
    </subcellularLocation>
</comment>
<proteinExistence type="predicted"/>
<feature type="transmembrane region" description="Helical" evidence="8">
    <location>
        <begin position="130"/>
        <end position="150"/>
    </location>
</feature>
<dbReference type="AlphaFoldDB" id="A0A3L8PK42"/>
<feature type="transmembrane region" description="Helical" evidence="8">
    <location>
        <begin position="104"/>
        <end position="124"/>
    </location>
</feature>
<keyword evidence="7 8" id="KW-0472">Membrane</keyword>
<keyword evidence="2" id="KW-1003">Cell membrane</keyword>
<dbReference type="InterPro" id="IPR050297">
    <property type="entry name" value="LipidA_mod_glycosyltrf_83"/>
</dbReference>
<evidence type="ECO:0000256" key="7">
    <source>
        <dbReference type="ARBA" id="ARBA00023136"/>
    </source>
</evidence>
<accession>A0A3L8PK42</accession>
<evidence type="ECO:0000256" key="5">
    <source>
        <dbReference type="ARBA" id="ARBA00022692"/>
    </source>
</evidence>
<evidence type="ECO:0000256" key="8">
    <source>
        <dbReference type="SAM" id="Phobius"/>
    </source>
</evidence>
<dbReference type="PANTHER" id="PTHR33908:SF11">
    <property type="entry name" value="MEMBRANE PROTEIN"/>
    <property type="match status" value="1"/>
</dbReference>
<evidence type="ECO:0000313" key="10">
    <source>
        <dbReference type="Proteomes" id="UP000282515"/>
    </source>
</evidence>
<feature type="transmembrane region" description="Helical" evidence="8">
    <location>
        <begin position="75"/>
        <end position="92"/>
    </location>
</feature>
<dbReference type="OrthoDB" id="3778591at2"/>
<protein>
    <recommendedName>
        <fullName evidence="11">Glycosyltransferase RgtA/B/C/D-like domain-containing protein</fullName>
    </recommendedName>
</protein>
<evidence type="ECO:0008006" key="11">
    <source>
        <dbReference type="Google" id="ProtNLM"/>
    </source>
</evidence>
<dbReference type="GO" id="GO:0005886">
    <property type="term" value="C:plasma membrane"/>
    <property type="evidence" value="ECO:0007669"/>
    <property type="project" value="UniProtKB-SubCell"/>
</dbReference>
<evidence type="ECO:0000256" key="2">
    <source>
        <dbReference type="ARBA" id="ARBA00022475"/>
    </source>
</evidence>
<feature type="transmembrane region" description="Helical" evidence="8">
    <location>
        <begin position="157"/>
        <end position="174"/>
    </location>
</feature>
<keyword evidence="6 8" id="KW-1133">Transmembrane helix</keyword>
<keyword evidence="4" id="KW-0808">Transferase</keyword>
<dbReference type="RefSeq" id="WP_121794372.1">
    <property type="nucleotide sequence ID" value="NZ_RDBF01000006.1"/>
</dbReference>
<gene>
    <name evidence="9" type="ORF">D9V41_09730</name>
</gene>
<keyword evidence="3" id="KW-0328">Glycosyltransferase</keyword>
<evidence type="ECO:0000256" key="4">
    <source>
        <dbReference type="ARBA" id="ARBA00022679"/>
    </source>
</evidence>
<dbReference type="EMBL" id="RDBF01000006">
    <property type="protein sequence ID" value="RLV55735.1"/>
    <property type="molecule type" value="Genomic_DNA"/>
</dbReference>
<keyword evidence="10" id="KW-1185">Reference proteome</keyword>
<dbReference type="PANTHER" id="PTHR33908">
    <property type="entry name" value="MANNOSYLTRANSFERASE YKCB-RELATED"/>
    <property type="match status" value="1"/>
</dbReference>